<dbReference type="OrthoDB" id="28755at2759"/>
<feature type="transmembrane region" description="Helical" evidence="6">
    <location>
        <begin position="302"/>
        <end position="326"/>
    </location>
</feature>
<evidence type="ECO:0000256" key="2">
    <source>
        <dbReference type="ARBA" id="ARBA00022448"/>
    </source>
</evidence>
<comment type="subcellular location">
    <subcellularLocation>
        <location evidence="1">Membrane</location>
        <topology evidence="1">Multi-pass membrane protein</topology>
    </subcellularLocation>
</comment>
<dbReference type="PANTHER" id="PTHR19432:SF35">
    <property type="entry name" value="SOLUTE CARRIER FAMILY 45 MEMBER 3 ISOFORM X1"/>
    <property type="match status" value="1"/>
</dbReference>
<comment type="caution">
    <text evidence="7">The sequence shown here is derived from an EMBL/GenBank/DDBJ whole genome shotgun (WGS) entry which is preliminary data.</text>
</comment>
<gene>
    <name evidence="7" type="ORF">RFI_18639</name>
</gene>
<evidence type="ECO:0000313" key="7">
    <source>
        <dbReference type="EMBL" id="ETO18622.1"/>
    </source>
</evidence>
<feature type="transmembrane region" description="Helical" evidence="6">
    <location>
        <begin position="113"/>
        <end position="135"/>
    </location>
</feature>
<proteinExistence type="predicted"/>
<keyword evidence="8" id="KW-1185">Reference proteome</keyword>
<dbReference type="SUPFAM" id="SSF103473">
    <property type="entry name" value="MFS general substrate transporter"/>
    <property type="match status" value="1"/>
</dbReference>
<feature type="transmembrane region" description="Helical" evidence="6">
    <location>
        <begin position="274"/>
        <end position="296"/>
    </location>
</feature>
<sequence length="351" mass="39046">QQIESNSFFGVQNGLAQATGYLLVAVIYVTALSWGIGVFILVVCIITTFVLVREKRLDAASFHMLHDEHGRGNSIDDDIRRMSTMGHSDMTKEVFTEIWWGWRHIPETILRCIYVHFAAFIGFYCMWIYLADFYGVSIYHGEASASEHTKEFDSYAKGVSAGIFMRIFLCVLFLKQANYAYMSMSLVGGLFSLGLEPLTKRFGVKKVWSACLSTAGIYMIYPDSCTNVTPIFINQPVELAIFVHSLVGFGLCASFSLPWSIVTKYSLLHDQTRSGLWSTIFNSSECIAEILVSLLAGNIAHAFRHATAVIMMFGGISLLIGGLLVFRVKDPQPVAIIPDQEFAGLEMSTAN</sequence>
<feature type="transmembrane region" description="Helical" evidence="6">
    <location>
        <begin position="155"/>
        <end position="174"/>
    </location>
</feature>
<evidence type="ECO:0000256" key="1">
    <source>
        <dbReference type="ARBA" id="ARBA00004141"/>
    </source>
</evidence>
<name>X6MZX4_RETFI</name>
<keyword evidence="2" id="KW-0813">Transport</keyword>
<protein>
    <submittedName>
        <fullName evidence="7">Uncharacterized protein</fullName>
    </submittedName>
</protein>
<feature type="transmembrane region" description="Helical" evidence="6">
    <location>
        <begin position="20"/>
        <end position="52"/>
    </location>
</feature>
<keyword evidence="5 6" id="KW-0472">Membrane</keyword>
<evidence type="ECO:0000256" key="6">
    <source>
        <dbReference type="SAM" id="Phobius"/>
    </source>
</evidence>
<keyword evidence="4 6" id="KW-1133">Transmembrane helix</keyword>
<dbReference type="Proteomes" id="UP000023152">
    <property type="component" value="Unassembled WGS sequence"/>
</dbReference>
<dbReference type="InterPro" id="IPR036259">
    <property type="entry name" value="MFS_trans_sf"/>
</dbReference>
<dbReference type="Gene3D" id="1.20.1250.20">
    <property type="entry name" value="MFS general substrate transporter like domains"/>
    <property type="match status" value="1"/>
</dbReference>
<dbReference type="PANTHER" id="PTHR19432">
    <property type="entry name" value="SUGAR TRANSPORTER"/>
    <property type="match status" value="1"/>
</dbReference>
<reference evidence="7 8" key="1">
    <citation type="journal article" date="2013" name="Curr. Biol.">
        <title>The Genome of the Foraminiferan Reticulomyxa filosa.</title>
        <authorList>
            <person name="Glockner G."/>
            <person name="Hulsmann N."/>
            <person name="Schleicher M."/>
            <person name="Noegel A.A."/>
            <person name="Eichinger L."/>
            <person name="Gallinger C."/>
            <person name="Pawlowski J."/>
            <person name="Sierra R."/>
            <person name="Euteneuer U."/>
            <person name="Pillet L."/>
            <person name="Moustafa A."/>
            <person name="Platzer M."/>
            <person name="Groth M."/>
            <person name="Szafranski K."/>
            <person name="Schliwa M."/>
        </authorList>
    </citation>
    <scope>NUCLEOTIDE SEQUENCE [LARGE SCALE GENOMIC DNA]</scope>
</reference>
<dbReference type="AlphaFoldDB" id="X6MZX4"/>
<dbReference type="GO" id="GO:0016020">
    <property type="term" value="C:membrane"/>
    <property type="evidence" value="ECO:0007669"/>
    <property type="project" value="UniProtKB-SubCell"/>
</dbReference>
<evidence type="ECO:0000256" key="3">
    <source>
        <dbReference type="ARBA" id="ARBA00022692"/>
    </source>
</evidence>
<evidence type="ECO:0000256" key="4">
    <source>
        <dbReference type="ARBA" id="ARBA00022989"/>
    </source>
</evidence>
<dbReference type="GO" id="GO:0008506">
    <property type="term" value="F:sucrose:proton symporter activity"/>
    <property type="evidence" value="ECO:0007669"/>
    <property type="project" value="TreeGrafter"/>
</dbReference>
<feature type="non-terminal residue" evidence="7">
    <location>
        <position position="1"/>
    </location>
</feature>
<evidence type="ECO:0000313" key="8">
    <source>
        <dbReference type="Proteomes" id="UP000023152"/>
    </source>
</evidence>
<organism evidence="7 8">
    <name type="scientific">Reticulomyxa filosa</name>
    <dbReference type="NCBI Taxonomy" id="46433"/>
    <lineage>
        <taxon>Eukaryota</taxon>
        <taxon>Sar</taxon>
        <taxon>Rhizaria</taxon>
        <taxon>Retaria</taxon>
        <taxon>Foraminifera</taxon>
        <taxon>Monothalamids</taxon>
        <taxon>Reticulomyxidae</taxon>
        <taxon>Reticulomyxa</taxon>
    </lineage>
</organism>
<keyword evidence="3 6" id="KW-0812">Transmembrane</keyword>
<feature type="transmembrane region" description="Helical" evidence="6">
    <location>
        <begin position="241"/>
        <end position="262"/>
    </location>
</feature>
<evidence type="ECO:0000256" key="5">
    <source>
        <dbReference type="ARBA" id="ARBA00023136"/>
    </source>
</evidence>
<accession>X6MZX4</accession>
<dbReference type="EMBL" id="ASPP01014644">
    <property type="protein sequence ID" value="ETO18622.1"/>
    <property type="molecule type" value="Genomic_DNA"/>
</dbReference>